<proteinExistence type="predicted"/>
<evidence type="ECO:0000313" key="2">
    <source>
        <dbReference type="Proteomes" id="UP001159427"/>
    </source>
</evidence>
<dbReference type="EMBL" id="CALNXI010002311">
    <property type="protein sequence ID" value="CAH3186139.1"/>
    <property type="molecule type" value="Genomic_DNA"/>
</dbReference>
<sequence>MECSFAKREGYRELLKLLRGRIQPQEETNFKFDLEKAKNSYKEGVFVGGMLFNEVQFSQEDLDLINSNSLDSTSLFVLPDIAFSFRSFWRPVQTSKGMLYRNGEHIVCEVGAHEYFCQITNFLCLNSEGEFFKFVKVKKFTQEVDEDGDPVSDPYSGGLVIDNANVQDLLVPVKAILRKIILYNSADDEHPDRRIVVDFQRENLPISHLDILVPFFPQVNDMIFIKGDDPSPWLAKVLTIQERAKTVKVWYYIEDVERPGENLYVPSRNTRQAQDFVSWDSVMCLASGEWRGGAWEME</sequence>
<accession>A0ABN8S8J6</accession>
<name>A0ABN8S8J6_9CNID</name>
<organism evidence="1 2">
    <name type="scientific">Porites evermanni</name>
    <dbReference type="NCBI Taxonomy" id="104178"/>
    <lineage>
        <taxon>Eukaryota</taxon>
        <taxon>Metazoa</taxon>
        <taxon>Cnidaria</taxon>
        <taxon>Anthozoa</taxon>
        <taxon>Hexacorallia</taxon>
        <taxon>Scleractinia</taxon>
        <taxon>Fungiina</taxon>
        <taxon>Poritidae</taxon>
        <taxon>Porites</taxon>
    </lineage>
</organism>
<evidence type="ECO:0000313" key="1">
    <source>
        <dbReference type="EMBL" id="CAH3186139.1"/>
    </source>
</evidence>
<gene>
    <name evidence="1" type="ORF">PEVE_00016676</name>
</gene>
<comment type="caution">
    <text evidence="1">The sequence shown here is derived from an EMBL/GenBank/DDBJ whole genome shotgun (WGS) entry which is preliminary data.</text>
</comment>
<dbReference type="Proteomes" id="UP001159427">
    <property type="component" value="Unassembled WGS sequence"/>
</dbReference>
<keyword evidence="2" id="KW-1185">Reference proteome</keyword>
<protein>
    <submittedName>
        <fullName evidence="1">Uncharacterized protein</fullName>
    </submittedName>
</protein>
<reference evidence="1 2" key="1">
    <citation type="submission" date="2022-05" db="EMBL/GenBank/DDBJ databases">
        <authorList>
            <consortium name="Genoscope - CEA"/>
            <person name="William W."/>
        </authorList>
    </citation>
    <scope>NUCLEOTIDE SEQUENCE [LARGE SCALE GENOMIC DNA]</scope>
</reference>